<dbReference type="EC" id="3.2.1.8" evidence="10"/>
<keyword evidence="6 10" id="KW-0119">Carbohydrate metabolism</keyword>
<protein>
    <recommendedName>
        <fullName evidence="10">Beta-xylanase</fullName>
        <ecNumber evidence="10">3.2.1.8</ecNumber>
    </recommendedName>
</protein>
<dbReference type="PROSITE" id="PS00591">
    <property type="entry name" value="GH10_1"/>
    <property type="match status" value="1"/>
</dbReference>
<dbReference type="PANTHER" id="PTHR31490">
    <property type="entry name" value="GLYCOSYL HYDROLASE"/>
    <property type="match status" value="1"/>
</dbReference>
<evidence type="ECO:0000256" key="3">
    <source>
        <dbReference type="ARBA" id="ARBA00022651"/>
    </source>
</evidence>
<evidence type="ECO:0000256" key="5">
    <source>
        <dbReference type="ARBA" id="ARBA00022801"/>
    </source>
</evidence>
<evidence type="ECO:0000256" key="8">
    <source>
        <dbReference type="ARBA" id="ARBA00023326"/>
    </source>
</evidence>
<dbReference type="Pfam" id="PF00331">
    <property type="entry name" value="Glyco_hydro_10"/>
    <property type="match status" value="1"/>
</dbReference>
<keyword evidence="4" id="KW-0732">Signal</keyword>
<dbReference type="EMBL" id="FOMH01000013">
    <property type="protein sequence ID" value="SFD84778.1"/>
    <property type="molecule type" value="Genomic_DNA"/>
</dbReference>
<keyword evidence="13" id="KW-1185">Reference proteome</keyword>
<accession>A0A1I1VRV3</accession>
<dbReference type="Gene3D" id="3.20.20.80">
    <property type="entry name" value="Glycosidases"/>
    <property type="match status" value="1"/>
</dbReference>
<dbReference type="PRINTS" id="PR00134">
    <property type="entry name" value="GLHYDRLASE10"/>
</dbReference>
<feature type="active site" description="Nucleophile" evidence="9">
    <location>
        <position position="276"/>
    </location>
</feature>
<evidence type="ECO:0000256" key="9">
    <source>
        <dbReference type="PROSITE-ProRule" id="PRU10061"/>
    </source>
</evidence>
<dbReference type="RefSeq" id="WP_091497222.1">
    <property type="nucleotide sequence ID" value="NZ_FOMH01000013.1"/>
</dbReference>
<evidence type="ECO:0000313" key="13">
    <source>
        <dbReference type="Proteomes" id="UP000199672"/>
    </source>
</evidence>
<evidence type="ECO:0000256" key="10">
    <source>
        <dbReference type="RuleBase" id="RU361174"/>
    </source>
</evidence>
<evidence type="ECO:0000256" key="1">
    <source>
        <dbReference type="ARBA" id="ARBA00000681"/>
    </source>
</evidence>
<evidence type="ECO:0000256" key="4">
    <source>
        <dbReference type="ARBA" id="ARBA00022729"/>
    </source>
</evidence>
<dbReference type="GO" id="GO:0045493">
    <property type="term" value="P:xylan catabolic process"/>
    <property type="evidence" value="ECO:0007669"/>
    <property type="project" value="UniProtKB-KW"/>
</dbReference>
<dbReference type="GO" id="GO:0031176">
    <property type="term" value="F:endo-1,4-beta-xylanase activity"/>
    <property type="evidence" value="ECO:0007669"/>
    <property type="project" value="UniProtKB-EC"/>
</dbReference>
<dbReference type="PROSITE" id="PS51257">
    <property type="entry name" value="PROKAR_LIPOPROTEIN"/>
    <property type="match status" value="1"/>
</dbReference>
<comment type="similarity">
    <text evidence="2 10">Belongs to the glycosyl hydrolase 10 (cellulase F) family.</text>
</comment>
<keyword evidence="7 10" id="KW-0326">Glycosidase</keyword>
<dbReference type="OrthoDB" id="9809277at2"/>
<evidence type="ECO:0000256" key="2">
    <source>
        <dbReference type="ARBA" id="ARBA00007495"/>
    </source>
</evidence>
<evidence type="ECO:0000256" key="6">
    <source>
        <dbReference type="ARBA" id="ARBA00023277"/>
    </source>
</evidence>
<dbReference type="SUPFAM" id="SSF51445">
    <property type="entry name" value="(Trans)glycosidases"/>
    <property type="match status" value="1"/>
</dbReference>
<dbReference type="SMART" id="SM00633">
    <property type="entry name" value="Glyco_10"/>
    <property type="match status" value="1"/>
</dbReference>
<organism evidence="12 13">
    <name type="scientific">Flavobacterium phragmitis</name>
    <dbReference type="NCBI Taxonomy" id="739143"/>
    <lineage>
        <taxon>Bacteria</taxon>
        <taxon>Pseudomonadati</taxon>
        <taxon>Bacteroidota</taxon>
        <taxon>Flavobacteriia</taxon>
        <taxon>Flavobacteriales</taxon>
        <taxon>Flavobacteriaceae</taxon>
        <taxon>Flavobacterium</taxon>
    </lineage>
</organism>
<keyword evidence="5 10" id="KW-0378">Hydrolase</keyword>
<evidence type="ECO:0000256" key="7">
    <source>
        <dbReference type="ARBA" id="ARBA00023295"/>
    </source>
</evidence>
<gene>
    <name evidence="12" type="ORF">SAMN05216297_11334</name>
</gene>
<dbReference type="Proteomes" id="UP000199672">
    <property type="component" value="Unassembled WGS sequence"/>
</dbReference>
<evidence type="ECO:0000313" key="12">
    <source>
        <dbReference type="EMBL" id="SFD84778.1"/>
    </source>
</evidence>
<dbReference type="InterPro" id="IPR001000">
    <property type="entry name" value="GH10_dom"/>
</dbReference>
<dbReference type="PANTHER" id="PTHR31490:SF88">
    <property type="entry name" value="BETA-XYLANASE"/>
    <property type="match status" value="1"/>
</dbReference>
<comment type="catalytic activity">
    <reaction evidence="1 10">
        <text>Endohydrolysis of (1-&gt;4)-beta-D-xylosidic linkages in xylans.</text>
        <dbReference type="EC" id="3.2.1.8"/>
    </reaction>
</comment>
<dbReference type="InterPro" id="IPR017853">
    <property type="entry name" value="GH"/>
</dbReference>
<dbReference type="PROSITE" id="PS51760">
    <property type="entry name" value="GH10_2"/>
    <property type="match status" value="1"/>
</dbReference>
<proteinExistence type="inferred from homology"/>
<name>A0A1I1VRV3_9FLAO</name>
<dbReference type="InterPro" id="IPR031158">
    <property type="entry name" value="GH10_AS"/>
</dbReference>
<keyword evidence="3 12" id="KW-0858">Xylan degradation</keyword>
<reference evidence="13" key="1">
    <citation type="submission" date="2016-10" db="EMBL/GenBank/DDBJ databases">
        <authorList>
            <person name="Varghese N."/>
            <person name="Submissions S."/>
        </authorList>
    </citation>
    <scope>NUCLEOTIDE SEQUENCE [LARGE SCALE GENOMIC DNA]</scope>
    <source>
        <strain evidence="13">CGMCC 1.10370</strain>
    </source>
</reference>
<dbReference type="AlphaFoldDB" id="A0A1I1VRV3"/>
<dbReference type="InterPro" id="IPR044846">
    <property type="entry name" value="GH10"/>
</dbReference>
<dbReference type="STRING" id="739143.SAMN05216297_11334"/>
<evidence type="ECO:0000259" key="11">
    <source>
        <dbReference type="PROSITE" id="PS51760"/>
    </source>
</evidence>
<keyword evidence="8 10" id="KW-0624">Polysaccharide degradation</keyword>
<feature type="domain" description="GH10" evidence="11">
    <location>
        <begin position="39"/>
        <end position="362"/>
    </location>
</feature>
<sequence>MINKKYILGILTVLLFASCSNDEKVVFINADEGDTGNPNPITQTLKEKAKFKIGAAVKMRDLQGEANYKNAVLKHYSQITAEFEMKMASIWSSSTAYNYTAADYLVGFAKDNNLEVHGHTLVWYDSFPEWFKNAKYDSIAFESKVKVYITDVVGRYKGRVKSWDVVNEVFADGGAMRNETVINSLFKDPIGFYGRCFRYAKAADPDAKLFYNDYSVVLDAGKRASIKKMVTRFKANGVPIDGIGDQFHYATDTNRQTMKTGFTDMASTGLLIHISELDIKVNTSKSDSYVFNDAEAQKQSETYKYITTMYEELPQTQKFAITTWGVTDKYTWLTSFWHYKEYPLLLDADYNKKPAYQGFLEGLK</sequence>